<feature type="compositionally biased region" description="Polar residues" evidence="3">
    <location>
        <begin position="717"/>
        <end position="733"/>
    </location>
</feature>
<feature type="region of interest" description="Disordered" evidence="3">
    <location>
        <begin position="686"/>
        <end position="741"/>
    </location>
</feature>
<evidence type="ECO:0000313" key="5">
    <source>
        <dbReference type="EMBL" id="ORE07208.1"/>
    </source>
</evidence>
<dbReference type="CDD" id="cd00159">
    <property type="entry name" value="RhoGAP"/>
    <property type="match status" value="1"/>
</dbReference>
<feature type="compositionally biased region" description="Low complexity" evidence="3">
    <location>
        <begin position="204"/>
        <end position="220"/>
    </location>
</feature>
<dbReference type="SMART" id="SM00324">
    <property type="entry name" value="RhoGAP"/>
    <property type="match status" value="1"/>
</dbReference>
<dbReference type="SUPFAM" id="SSF103657">
    <property type="entry name" value="BAR/IMD domain-like"/>
    <property type="match status" value="1"/>
</dbReference>
<feature type="region of interest" description="Disordered" evidence="3">
    <location>
        <begin position="645"/>
        <end position="672"/>
    </location>
</feature>
<feature type="compositionally biased region" description="Polar residues" evidence="3">
    <location>
        <begin position="221"/>
        <end position="231"/>
    </location>
</feature>
<accession>A0A1X0R5I3</accession>
<dbReference type="AlphaFoldDB" id="A0A1X0R5I3"/>
<feature type="compositionally biased region" description="Polar residues" evidence="3">
    <location>
        <begin position="686"/>
        <end position="703"/>
    </location>
</feature>
<dbReference type="VEuPathDB" id="FungiDB:BCV72DRAFT_227070"/>
<evidence type="ECO:0000256" key="2">
    <source>
        <dbReference type="SAM" id="Coils"/>
    </source>
</evidence>
<dbReference type="EMBL" id="KV921908">
    <property type="protein sequence ID" value="ORE07208.1"/>
    <property type="molecule type" value="Genomic_DNA"/>
</dbReference>
<gene>
    <name evidence="5" type="ORF">BCV72DRAFT_227070</name>
</gene>
<evidence type="ECO:0000256" key="3">
    <source>
        <dbReference type="SAM" id="MobiDB-lite"/>
    </source>
</evidence>
<dbReference type="PANTHER" id="PTHR23176:SF129">
    <property type="entry name" value="RHO GTPASE ACTIVATING PROTEIN AT 16F, ISOFORM E-RELATED"/>
    <property type="match status" value="1"/>
</dbReference>
<evidence type="ECO:0000256" key="1">
    <source>
        <dbReference type="ARBA" id="ARBA00022468"/>
    </source>
</evidence>
<dbReference type="GO" id="GO:0007165">
    <property type="term" value="P:signal transduction"/>
    <property type="evidence" value="ECO:0007669"/>
    <property type="project" value="InterPro"/>
</dbReference>
<dbReference type="OrthoDB" id="79452at2759"/>
<keyword evidence="1" id="KW-0343">GTPase activation</keyword>
<dbReference type="Proteomes" id="UP000242414">
    <property type="component" value="Unassembled WGS sequence"/>
</dbReference>
<evidence type="ECO:0000259" key="4">
    <source>
        <dbReference type="PROSITE" id="PS50238"/>
    </source>
</evidence>
<reference evidence="5" key="1">
    <citation type="journal article" date="2016" name="Proc. Natl. Acad. Sci. U.S.A.">
        <title>Lipid metabolic changes in an early divergent fungus govern the establishment of a mutualistic symbiosis with endobacteria.</title>
        <authorList>
            <person name="Lastovetsky O.A."/>
            <person name="Gaspar M.L."/>
            <person name="Mondo S.J."/>
            <person name="LaButti K.M."/>
            <person name="Sandor L."/>
            <person name="Grigoriev I.V."/>
            <person name="Henry S.A."/>
            <person name="Pawlowska T.E."/>
        </authorList>
    </citation>
    <scope>NUCLEOTIDE SEQUENCE [LARGE SCALE GENOMIC DNA]</scope>
    <source>
        <strain evidence="5">ATCC 52814</strain>
    </source>
</reference>
<keyword evidence="2" id="KW-0175">Coiled coil</keyword>
<dbReference type="GO" id="GO:0005737">
    <property type="term" value="C:cytoplasm"/>
    <property type="evidence" value="ECO:0007669"/>
    <property type="project" value="TreeGrafter"/>
</dbReference>
<dbReference type="GO" id="GO:0005096">
    <property type="term" value="F:GTPase activator activity"/>
    <property type="evidence" value="ECO:0007669"/>
    <property type="project" value="UniProtKB-KW"/>
</dbReference>
<dbReference type="InterPro" id="IPR027267">
    <property type="entry name" value="AH/BAR_dom_sf"/>
</dbReference>
<organism evidence="5">
    <name type="scientific">Rhizopus microsporus var. microsporus</name>
    <dbReference type="NCBI Taxonomy" id="86635"/>
    <lineage>
        <taxon>Eukaryota</taxon>
        <taxon>Fungi</taxon>
        <taxon>Fungi incertae sedis</taxon>
        <taxon>Mucoromycota</taxon>
        <taxon>Mucoromycotina</taxon>
        <taxon>Mucoromycetes</taxon>
        <taxon>Mucorales</taxon>
        <taxon>Mucorineae</taxon>
        <taxon>Rhizopodaceae</taxon>
        <taxon>Rhizopus</taxon>
    </lineage>
</organism>
<dbReference type="InterPro" id="IPR050729">
    <property type="entry name" value="Rho-GAP"/>
</dbReference>
<dbReference type="InterPro" id="IPR008936">
    <property type="entry name" value="Rho_GTPase_activation_prot"/>
</dbReference>
<dbReference type="Pfam" id="PF00620">
    <property type="entry name" value="RhoGAP"/>
    <property type="match status" value="1"/>
</dbReference>
<sequence>MNATNKKGFRTKVPPITTNDETSGQAKILMDMVLAPSQHIDAIALNLVIRDLDYIIQYISQRIIIEERYLADLLKLTGDVQAIPNKENAIGLQKCFLSYVDITDQYKPFREQYLKKMKEQLEELKKFRNEQQRMYDKNKYWMHQTNQEYLMNRLKKLPKVQQIYTQKWEEIEKSTGLSISTPMIATPNTPSATFPILKKELTNEETSSSESNHNNNTGENQISPSSPPTQQGRIERFMKKHLNKQEDPTRQNIRIAKLKVEVAEADTNYRNVVREVSNLAIKMDATNQHILRQVQSSLKEKSSRVKDILKTALEADIEQLQQTQKPLKSMLDLVVTTDTQSESEHYASLSLLQKYPKPTPVYYRNHHVGECKDLIFGTTLTEYAQQRGRSPPILITKCIEAIENLGGLEKEGIYRVPGKQSSMEKIKHAFERDEEAVVIGQNDVPEDIFSIASIIKVFLRELKTPLFPFKLDERLIYSQIPDQELRLMNLLTRLIKLPAANYDTLKALIAHLARIQSRVEKNKMTISNLTLIFTPAIFQDLNQAQSSPGEWAKDCVLEDLILNYNDIFANKDLHNNSAITGDIEYGFSESNSNVDSNRYAIAITSPESPTEVDYALISNANENSYILSLDDEEDSFEEQYEKVLPVKEETKLPERKSSIAPEPSMSKPKDRRYKTQFQEKGLRLDTSISNKQTITPSAKSATVPSYDWLKRDPENSPVPSTTKLKRSSTTGRKLSSKRKNYNLDPDAAAAFVQLKASSSTTT</sequence>
<feature type="region of interest" description="Disordered" evidence="3">
    <location>
        <begin position="202"/>
        <end position="231"/>
    </location>
</feature>
<feature type="domain" description="Rho-GAP" evidence="4">
    <location>
        <begin position="378"/>
        <end position="568"/>
    </location>
</feature>
<dbReference type="InterPro" id="IPR000198">
    <property type="entry name" value="RhoGAP_dom"/>
</dbReference>
<name>A0A1X0R5I3_RHIZD</name>
<feature type="compositionally biased region" description="Basic and acidic residues" evidence="3">
    <location>
        <begin position="645"/>
        <end position="657"/>
    </location>
</feature>
<dbReference type="SUPFAM" id="SSF48350">
    <property type="entry name" value="GTPase activation domain, GAP"/>
    <property type="match status" value="1"/>
</dbReference>
<dbReference type="Gene3D" id="1.20.1270.60">
    <property type="entry name" value="Arfaptin homology (AH) domain/BAR domain"/>
    <property type="match status" value="1"/>
</dbReference>
<protein>
    <submittedName>
        <fullName evidence="5">RhoGAP-domain-containing protein</fullName>
    </submittedName>
</protein>
<feature type="coiled-coil region" evidence="2">
    <location>
        <begin position="110"/>
        <end position="137"/>
    </location>
</feature>
<proteinExistence type="predicted"/>
<dbReference type="PROSITE" id="PS50238">
    <property type="entry name" value="RHOGAP"/>
    <property type="match status" value="1"/>
</dbReference>
<dbReference type="PANTHER" id="PTHR23176">
    <property type="entry name" value="RHO/RAC/CDC GTPASE-ACTIVATING PROTEIN"/>
    <property type="match status" value="1"/>
</dbReference>
<dbReference type="Gene3D" id="1.10.555.10">
    <property type="entry name" value="Rho GTPase activation protein"/>
    <property type="match status" value="1"/>
</dbReference>